<keyword evidence="1" id="KW-0472">Membrane</keyword>
<proteinExistence type="predicted"/>
<gene>
    <name evidence="3" type="ORF">EV03_0396</name>
</gene>
<protein>
    <recommendedName>
        <fullName evidence="2">DUF2062 domain-containing protein</fullName>
    </recommendedName>
</protein>
<sequence>MKKIFLNLIQRIRKFISWLWNQEGSPSQRALGLGVGIFSGCFPFFGLQTLMGVFLAKIVKGNSILAAVGTWISNPFTYVPLYYFNYRLGSLILNKNKNIVDISHITTNELWSQGWYLSSRLIMGSICVGLFAGIVGGFGLYVFIKKLYHKM</sequence>
<evidence type="ECO:0000313" key="4">
    <source>
        <dbReference type="Proteomes" id="UP000030392"/>
    </source>
</evidence>
<evidence type="ECO:0000256" key="1">
    <source>
        <dbReference type="SAM" id="Phobius"/>
    </source>
</evidence>
<organism evidence="3 4">
    <name type="scientific">Prochlorococcus marinus str. PAC1</name>
    <dbReference type="NCBI Taxonomy" id="59924"/>
    <lineage>
        <taxon>Bacteria</taxon>
        <taxon>Bacillati</taxon>
        <taxon>Cyanobacteriota</taxon>
        <taxon>Cyanophyceae</taxon>
        <taxon>Synechococcales</taxon>
        <taxon>Prochlorococcaceae</taxon>
        <taxon>Prochlorococcus</taxon>
    </lineage>
</organism>
<reference evidence="4" key="1">
    <citation type="journal article" date="2014" name="Sci. Data">
        <title>Genomes of diverse isolates of the marine cyanobacterium Prochlorococcus.</title>
        <authorList>
            <person name="Biller S."/>
            <person name="Berube P."/>
            <person name="Thompson J."/>
            <person name="Kelly L."/>
            <person name="Roggensack S."/>
            <person name="Awad L."/>
            <person name="Roache-Johnson K."/>
            <person name="Ding H."/>
            <person name="Giovannoni S.J."/>
            <person name="Moore L.R."/>
            <person name="Chisholm S.W."/>
        </authorList>
    </citation>
    <scope>NUCLEOTIDE SEQUENCE [LARGE SCALE GENOMIC DNA]</scope>
    <source>
        <strain evidence="4">PAC1</strain>
    </source>
</reference>
<keyword evidence="1" id="KW-1133">Transmembrane helix</keyword>
<accession>A0A0A2C802</accession>
<dbReference type="EMBL" id="JNAX01000005">
    <property type="protein sequence ID" value="KGG21657.1"/>
    <property type="molecule type" value="Genomic_DNA"/>
</dbReference>
<feature type="domain" description="DUF2062" evidence="2">
    <location>
        <begin position="11"/>
        <end position="148"/>
    </location>
</feature>
<name>A0A0A2C802_PROMR</name>
<dbReference type="AlphaFoldDB" id="A0A0A2C802"/>
<dbReference type="RefSeq" id="WP_036904646.1">
    <property type="nucleotide sequence ID" value="NZ_CP138967.1"/>
</dbReference>
<dbReference type="Pfam" id="PF09835">
    <property type="entry name" value="DUF2062"/>
    <property type="match status" value="1"/>
</dbReference>
<dbReference type="Proteomes" id="UP000030392">
    <property type="component" value="Unassembled WGS sequence"/>
</dbReference>
<feature type="transmembrane region" description="Helical" evidence="1">
    <location>
        <begin position="121"/>
        <end position="144"/>
    </location>
</feature>
<feature type="transmembrane region" description="Helical" evidence="1">
    <location>
        <begin position="30"/>
        <end position="56"/>
    </location>
</feature>
<dbReference type="PANTHER" id="PTHR40547:SF1">
    <property type="entry name" value="SLL0298 PROTEIN"/>
    <property type="match status" value="1"/>
</dbReference>
<evidence type="ECO:0000259" key="2">
    <source>
        <dbReference type="Pfam" id="PF09835"/>
    </source>
</evidence>
<evidence type="ECO:0000313" key="3">
    <source>
        <dbReference type="EMBL" id="KGG21657.1"/>
    </source>
</evidence>
<dbReference type="PANTHER" id="PTHR40547">
    <property type="entry name" value="SLL0298 PROTEIN"/>
    <property type="match status" value="1"/>
</dbReference>
<comment type="caution">
    <text evidence="3">The sequence shown here is derived from an EMBL/GenBank/DDBJ whole genome shotgun (WGS) entry which is preliminary data.</text>
</comment>
<feature type="transmembrane region" description="Helical" evidence="1">
    <location>
        <begin position="63"/>
        <end position="84"/>
    </location>
</feature>
<dbReference type="InterPro" id="IPR018639">
    <property type="entry name" value="DUF2062"/>
</dbReference>
<keyword evidence="1" id="KW-0812">Transmembrane</keyword>